<dbReference type="HOGENOM" id="CLU_2734139_0_0_11"/>
<dbReference type="KEGG" id="fal:FRAAL3386"/>
<organism evidence="2 3">
    <name type="scientific">Frankia alni (strain DSM 45986 / CECT 9034 / ACN14a)</name>
    <dbReference type="NCBI Taxonomy" id="326424"/>
    <lineage>
        <taxon>Bacteria</taxon>
        <taxon>Bacillati</taxon>
        <taxon>Actinomycetota</taxon>
        <taxon>Actinomycetes</taxon>
        <taxon>Frankiales</taxon>
        <taxon>Frankiaceae</taxon>
        <taxon>Frankia</taxon>
    </lineage>
</organism>
<evidence type="ECO:0000313" key="3">
    <source>
        <dbReference type="Proteomes" id="UP000000657"/>
    </source>
</evidence>
<dbReference type="STRING" id="326424.FRAAL3386"/>
<evidence type="ECO:0000313" key="2">
    <source>
        <dbReference type="EMBL" id="CAJ62030.1"/>
    </source>
</evidence>
<dbReference type="Proteomes" id="UP000000657">
    <property type="component" value="Chromosome"/>
</dbReference>
<evidence type="ECO:0000256" key="1">
    <source>
        <dbReference type="SAM" id="MobiDB-lite"/>
    </source>
</evidence>
<dbReference type="EMBL" id="CT573213">
    <property type="protein sequence ID" value="CAJ62030.1"/>
    <property type="molecule type" value="Genomic_DNA"/>
</dbReference>
<protein>
    <submittedName>
        <fullName evidence="2">Uncharacterized protein</fullName>
    </submittedName>
</protein>
<reference evidence="2 3" key="1">
    <citation type="journal article" date="2007" name="Genome Res.">
        <title>Genome characteristics of facultatively symbiotic Frankia sp. strains reflect host range and host plant biogeography.</title>
        <authorList>
            <person name="Normand P."/>
            <person name="Lapierre P."/>
            <person name="Tisa L.S."/>
            <person name="Gogarten J.P."/>
            <person name="Alloisio N."/>
            <person name="Bagnarol E."/>
            <person name="Bassi C.A."/>
            <person name="Berry A.M."/>
            <person name="Bickhart D.M."/>
            <person name="Choisne N."/>
            <person name="Couloux A."/>
            <person name="Cournoyer B."/>
            <person name="Cruveiller S."/>
            <person name="Daubin V."/>
            <person name="Demange N."/>
            <person name="Francino M.P."/>
            <person name="Goltsman E."/>
            <person name="Huang Y."/>
            <person name="Kopp O.R."/>
            <person name="Labarre L."/>
            <person name="Lapidus A."/>
            <person name="Lavire C."/>
            <person name="Marechal J."/>
            <person name="Martinez M."/>
            <person name="Mastronunzio J.E."/>
            <person name="Mullin B.C."/>
            <person name="Niemann J."/>
            <person name="Pujic P."/>
            <person name="Rawnsley T."/>
            <person name="Rouy Z."/>
            <person name="Schenowitz C."/>
            <person name="Sellstedt A."/>
            <person name="Tavares F."/>
            <person name="Tomkins J.P."/>
            <person name="Vallenet D."/>
            <person name="Valverde C."/>
            <person name="Wall L.G."/>
            <person name="Wang Y."/>
            <person name="Medigue C."/>
            <person name="Benson D.R."/>
        </authorList>
    </citation>
    <scope>NUCLEOTIDE SEQUENCE [LARGE SCALE GENOMIC DNA]</scope>
    <source>
        <strain evidence="3">DSM 45986 / CECT 9034 / ACN14a</strain>
    </source>
</reference>
<proteinExistence type="predicted"/>
<keyword evidence="3" id="KW-1185">Reference proteome</keyword>
<name>Q0RKC8_FRAAA</name>
<dbReference type="AlphaFoldDB" id="Q0RKC8"/>
<sequence>MGHGSGIFVGRRGVAGCGALRGSAADAWESASMALPQGSTVRFIPEEETGSAAPRHLAARGRGWQTGLARR</sequence>
<gene>
    <name evidence="2" type="ordered locus">FRAAL3386</name>
</gene>
<accession>Q0RKC8</accession>
<feature type="region of interest" description="Disordered" evidence="1">
    <location>
        <begin position="47"/>
        <end position="71"/>
    </location>
</feature>